<name>A0A4R2RTB1_9BACL</name>
<reference evidence="3 4" key="1">
    <citation type="submission" date="2019-03" db="EMBL/GenBank/DDBJ databases">
        <title>Genomic Encyclopedia of Type Strains, Phase IV (KMG-IV): sequencing the most valuable type-strain genomes for metagenomic binning, comparative biology and taxonomic classification.</title>
        <authorList>
            <person name="Goeker M."/>
        </authorList>
    </citation>
    <scope>NUCLEOTIDE SEQUENCE [LARGE SCALE GENOMIC DNA]</scope>
    <source>
        <strain evidence="3 4">DSM 46831</strain>
    </source>
</reference>
<feature type="domain" description="FAD-dependent urate hydroxylase HpyO/Asp monooxygenase CreE-like FAD/NAD(P)-binding" evidence="2">
    <location>
        <begin position="4"/>
        <end position="167"/>
    </location>
</feature>
<organism evidence="3 4">
    <name type="scientific">Baia soyae</name>
    <dbReference type="NCBI Taxonomy" id="1544746"/>
    <lineage>
        <taxon>Bacteria</taxon>
        <taxon>Bacillati</taxon>
        <taxon>Bacillota</taxon>
        <taxon>Bacilli</taxon>
        <taxon>Bacillales</taxon>
        <taxon>Thermoactinomycetaceae</taxon>
        <taxon>Baia</taxon>
    </lineage>
</organism>
<dbReference type="Pfam" id="PF13454">
    <property type="entry name" value="NAD_binding_9"/>
    <property type="match status" value="1"/>
</dbReference>
<evidence type="ECO:0000313" key="4">
    <source>
        <dbReference type="Proteomes" id="UP000294746"/>
    </source>
</evidence>
<sequence length="633" mass="70601">MRVAIIGSGPRGMSVLERLVARLIESESRESVEIYLIDDGYVGTGRVWSTEQSPHLLMNTVAQEISAFSGPWDGTEARPGNGPSFAQWWQLYREDYEQFGGYGPRAYYGEYLLYVLSAVESSLPSHVTLCKRSARVERLEETCRTQLLYFLNSEILEVDRTVLATGHPNNRLQGFEKTLHDYAARTEDVMFMSGDSVADMNLSEIGPQQHVGIIGMGLTFYDLLAELTMGRGGEFITEQDGSMRYESSGCEPRIFVGSRSGVPVPARGFNQKPSDYEYHPAIFTRERAFCMIQKGEVHFDRDVLPLLEAEIGLVYAETKLRHEKGEDQARQLREYVIIHQVDSVEGVSTFAHILGLSHPMTIDLYKLANPFRGCTFPSLDSFNEVLSSLLAADYEEAMRGNVDSPIKAALDVIRNSRSVIRVFVDFGGLHPHSHQNEFLRRFSPVSGFLSAGPPAFRVLQLQALIKAGIVTVIGPSVKFEPVANEHESGIYMSSPSVEDSTVAVKVVIDGRIPTTDITRDRSSLTQSLLEKGIYTPFVNRKRDAVFETGGVSVTASPFHPIRADQTIADRLYVLGIPTEHTRWFMQSGSSRPHKWIDFMIDADAIATDMIQGRGEKHDPNQAEKQHYAATGTL</sequence>
<feature type="compositionally biased region" description="Basic and acidic residues" evidence="1">
    <location>
        <begin position="613"/>
        <end position="626"/>
    </location>
</feature>
<keyword evidence="4" id="KW-1185">Reference proteome</keyword>
<dbReference type="InterPro" id="IPR036188">
    <property type="entry name" value="FAD/NAD-bd_sf"/>
</dbReference>
<comment type="caution">
    <text evidence="3">The sequence shown here is derived from an EMBL/GenBank/DDBJ whole genome shotgun (WGS) entry which is preliminary data.</text>
</comment>
<protein>
    <submittedName>
        <fullName evidence="3">FAD-NAD(P)-binding protein</fullName>
    </submittedName>
</protein>
<dbReference type="Proteomes" id="UP000294746">
    <property type="component" value="Unassembled WGS sequence"/>
</dbReference>
<dbReference type="SUPFAM" id="SSF51905">
    <property type="entry name" value="FAD/NAD(P)-binding domain"/>
    <property type="match status" value="1"/>
</dbReference>
<proteinExistence type="predicted"/>
<gene>
    <name evidence="3" type="ORF">EDD57_12249</name>
</gene>
<dbReference type="PANTHER" id="PTHR40254:SF1">
    <property type="entry name" value="BLR0577 PROTEIN"/>
    <property type="match status" value="1"/>
</dbReference>
<feature type="region of interest" description="Disordered" evidence="1">
    <location>
        <begin position="613"/>
        <end position="633"/>
    </location>
</feature>
<accession>A0A4R2RTB1</accession>
<dbReference type="OrthoDB" id="6309046at2"/>
<dbReference type="PANTHER" id="PTHR40254">
    <property type="entry name" value="BLR0577 PROTEIN"/>
    <property type="match status" value="1"/>
</dbReference>
<dbReference type="InterPro" id="IPR052189">
    <property type="entry name" value="L-asp_N-monooxygenase_NS-form"/>
</dbReference>
<dbReference type="InterPro" id="IPR038732">
    <property type="entry name" value="HpyO/CreE_NAD-binding"/>
</dbReference>
<dbReference type="RefSeq" id="WP_131849013.1">
    <property type="nucleotide sequence ID" value="NZ_SLXV01000022.1"/>
</dbReference>
<dbReference type="AlphaFoldDB" id="A0A4R2RTB1"/>
<evidence type="ECO:0000259" key="2">
    <source>
        <dbReference type="Pfam" id="PF13454"/>
    </source>
</evidence>
<evidence type="ECO:0000313" key="3">
    <source>
        <dbReference type="EMBL" id="TCP66544.1"/>
    </source>
</evidence>
<evidence type="ECO:0000256" key="1">
    <source>
        <dbReference type="SAM" id="MobiDB-lite"/>
    </source>
</evidence>
<dbReference type="EMBL" id="SLXV01000022">
    <property type="protein sequence ID" value="TCP66544.1"/>
    <property type="molecule type" value="Genomic_DNA"/>
</dbReference>